<evidence type="ECO:0000256" key="15">
    <source>
        <dbReference type="RuleBase" id="RU000461"/>
    </source>
</evidence>
<dbReference type="PRINTS" id="PR00463">
    <property type="entry name" value="EP450I"/>
</dbReference>
<dbReference type="PROSITE" id="PS00086">
    <property type="entry name" value="CYTOCHROME_P450"/>
    <property type="match status" value="1"/>
</dbReference>
<evidence type="ECO:0000256" key="9">
    <source>
        <dbReference type="ARBA" id="ARBA00022848"/>
    </source>
</evidence>
<dbReference type="GO" id="GO:0016712">
    <property type="term" value="F:oxidoreductase activity, acting on paired donors, with incorporation or reduction of molecular oxygen, reduced flavin or flavoprotein as one donor, and incorporation of one atom of oxygen"/>
    <property type="evidence" value="ECO:0007669"/>
    <property type="project" value="TreeGrafter"/>
</dbReference>
<evidence type="ECO:0000256" key="16">
    <source>
        <dbReference type="SAM" id="Phobius"/>
    </source>
</evidence>
<dbReference type="InterPro" id="IPR036396">
    <property type="entry name" value="Cyt_P450_sf"/>
</dbReference>
<evidence type="ECO:0000256" key="6">
    <source>
        <dbReference type="ARBA" id="ARBA00022617"/>
    </source>
</evidence>
<evidence type="ECO:0000256" key="2">
    <source>
        <dbReference type="ARBA" id="ARBA00003690"/>
    </source>
</evidence>
<gene>
    <name evidence="17" type="ORF">Fcan01_10274</name>
</gene>
<dbReference type="GO" id="GO:0020037">
    <property type="term" value="F:heme binding"/>
    <property type="evidence" value="ECO:0007669"/>
    <property type="project" value="InterPro"/>
</dbReference>
<dbReference type="InterPro" id="IPR017972">
    <property type="entry name" value="Cyt_P450_CS"/>
</dbReference>
<comment type="caution">
    <text evidence="17">The sequence shown here is derived from an EMBL/GenBank/DDBJ whole genome shotgun (WGS) entry which is preliminary data.</text>
</comment>
<name>A0A226EBR2_FOLCA</name>
<keyword evidence="16" id="KW-1133">Transmembrane helix</keyword>
<keyword evidence="16" id="KW-0812">Transmembrane</keyword>
<dbReference type="PANTHER" id="PTHR24300:SF375">
    <property type="entry name" value="CYTOCHROME P450 FAMILY"/>
    <property type="match status" value="1"/>
</dbReference>
<evidence type="ECO:0000256" key="1">
    <source>
        <dbReference type="ARBA" id="ARBA00001971"/>
    </source>
</evidence>
<keyword evidence="13 16" id="KW-0472">Membrane</keyword>
<keyword evidence="6 14" id="KW-0349">Heme</keyword>
<dbReference type="OMA" id="DETCHRT"/>
<keyword evidence="11 14" id="KW-0408">Iron</keyword>
<keyword evidence="10 15" id="KW-0560">Oxidoreductase</keyword>
<dbReference type="InterPro" id="IPR001128">
    <property type="entry name" value="Cyt_P450"/>
</dbReference>
<dbReference type="GO" id="GO:0005789">
    <property type="term" value="C:endoplasmic reticulum membrane"/>
    <property type="evidence" value="ECO:0007669"/>
    <property type="project" value="UniProtKB-SubCell"/>
</dbReference>
<evidence type="ECO:0000256" key="14">
    <source>
        <dbReference type="PIRSR" id="PIRSR602401-1"/>
    </source>
</evidence>
<dbReference type="FunFam" id="1.10.630.10:FF:000238">
    <property type="entry name" value="Cytochrome P450 2A6"/>
    <property type="match status" value="1"/>
</dbReference>
<dbReference type="InterPro" id="IPR002401">
    <property type="entry name" value="Cyt_P450_E_grp-I"/>
</dbReference>
<evidence type="ECO:0000313" key="18">
    <source>
        <dbReference type="Proteomes" id="UP000198287"/>
    </source>
</evidence>
<accession>A0A226EBR2</accession>
<dbReference type="AlphaFoldDB" id="A0A226EBR2"/>
<dbReference type="Pfam" id="PF00067">
    <property type="entry name" value="p450"/>
    <property type="match status" value="1"/>
</dbReference>
<reference evidence="17 18" key="1">
    <citation type="submission" date="2015-12" db="EMBL/GenBank/DDBJ databases">
        <title>The genome of Folsomia candida.</title>
        <authorList>
            <person name="Faddeeva A."/>
            <person name="Derks M.F."/>
            <person name="Anvar Y."/>
            <person name="Smit S."/>
            <person name="Van Straalen N."/>
            <person name="Roelofs D."/>
        </authorList>
    </citation>
    <scope>NUCLEOTIDE SEQUENCE [LARGE SCALE GENOMIC DNA]</scope>
    <source>
        <strain evidence="17 18">VU population</strain>
        <tissue evidence="17">Whole body</tissue>
    </source>
</reference>
<keyword evidence="9" id="KW-0492">Microsome</keyword>
<evidence type="ECO:0000256" key="3">
    <source>
        <dbReference type="ARBA" id="ARBA00004174"/>
    </source>
</evidence>
<dbReference type="PRINTS" id="PR00385">
    <property type="entry name" value="P450"/>
</dbReference>
<evidence type="ECO:0000313" key="17">
    <source>
        <dbReference type="EMBL" id="OXA54594.1"/>
    </source>
</evidence>
<evidence type="ECO:0000256" key="12">
    <source>
        <dbReference type="ARBA" id="ARBA00023033"/>
    </source>
</evidence>
<dbReference type="OrthoDB" id="1470350at2759"/>
<sequence>MELLYGIGFLICFYIFQYYLQFYKKWRNGPPGPFPIPFVGNLWQLARIGGQPSTAISTLSSLYGDIFRLRVGVKDFVVMSSVDTIVDIISRDEALARESDVGIFHDRSMGQNTGIVSAEGETWKKNRAWTFKTLSRVGLSKISGLESNIHKQSSSIIAVWEKALSSSGMPWAEVEVSDDVMTVPFFKVVFTSVMGSDRVNDAKNGTQLNEMIHLNMENTKSLSSFAAGLDVAFPILSRIIPATTGRKVQNKFHSSARRAAQSLLDDVRNEAFGSSAALGKIQGTSSLTHAFFEAMENNPSDPDFTDFHFTSIYMDLLQGSGETTSAHVQCLLLNCVTHPEWQQKIVNEINNVIGDDELPKLEHQSRMPCTEAFMLEVHRTAILMPNLVPRRSIADFKFEEFTIPKNTLLIADVVTAHSDPRIWKNPSEFDPSRFLLSSGKELCPKTKRQCLPFGAGKRRCPGETIAEAMAFLFFINILRKFKLGAIAGQRPPKLRMMEGAAALPLPFKMTITKRGKLAKI</sequence>
<protein>
    <submittedName>
        <fullName evidence="17">Methyl farnesoate epoxidase</fullName>
    </submittedName>
</protein>
<evidence type="ECO:0000256" key="13">
    <source>
        <dbReference type="ARBA" id="ARBA00023136"/>
    </source>
</evidence>
<proteinExistence type="inferred from homology"/>
<evidence type="ECO:0000256" key="5">
    <source>
        <dbReference type="ARBA" id="ARBA00010617"/>
    </source>
</evidence>
<dbReference type="PANTHER" id="PTHR24300">
    <property type="entry name" value="CYTOCHROME P450 508A4-RELATED"/>
    <property type="match status" value="1"/>
</dbReference>
<dbReference type="EMBL" id="LNIX01000005">
    <property type="protein sequence ID" value="OXA54594.1"/>
    <property type="molecule type" value="Genomic_DNA"/>
</dbReference>
<dbReference type="Gene3D" id="1.10.630.10">
    <property type="entry name" value="Cytochrome P450"/>
    <property type="match status" value="1"/>
</dbReference>
<evidence type="ECO:0000256" key="11">
    <source>
        <dbReference type="ARBA" id="ARBA00023004"/>
    </source>
</evidence>
<evidence type="ECO:0000256" key="7">
    <source>
        <dbReference type="ARBA" id="ARBA00022723"/>
    </source>
</evidence>
<keyword evidence="18" id="KW-1185">Reference proteome</keyword>
<dbReference type="InterPro" id="IPR050182">
    <property type="entry name" value="Cytochrome_P450_fam2"/>
</dbReference>
<dbReference type="GO" id="GO:0006805">
    <property type="term" value="P:xenobiotic metabolic process"/>
    <property type="evidence" value="ECO:0007669"/>
    <property type="project" value="TreeGrafter"/>
</dbReference>
<keyword evidence="7 14" id="KW-0479">Metal-binding</keyword>
<evidence type="ECO:0000256" key="8">
    <source>
        <dbReference type="ARBA" id="ARBA00022824"/>
    </source>
</evidence>
<comment type="function">
    <text evidence="2">May be involved in the metabolism of insect hormones and in the breakdown of synthetic insecticides.</text>
</comment>
<keyword evidence="12 15" id="KW-0503">Monooxygenase</keyword>
<dbReference type="STRING" id="158441.A0A226EBR2"/>
<comment type="cofactor">
    <cofactor evidence="1 14">
        <name>heme</name>
        <dbReference type="ChEBI" id="CHEBI:30413"/>
    </cofactor>
</comment>
<dbReference type="GO" id="GO:0005506">
    <property type="term" value="F:iron ion binding"/>
    <property type="evidence" value="ECO:0007669"/>
    <property type="project" value="InterPro"/>
</dbReference>
<feature type="transmembrane region" description="Helical" evidence="16">
    <location>
        <begin position="6"/>
        <end position="23"/>
    </location>
</feature>
<feature type="binding site" description="axial binding residue" evidence="14">
    <location>
        <position position="460"/>
    </location>
    <ligand>
        <name>heme</name>
        <dbReference type="ChEBI" id="CHEBI:30413"/>
    </ligand>
    <ligandPart>
        <name>Fe</name>
        <dbReference type="ChEBI" id="CHEBI:18248"/>
    </ligandPart>
</feature>
<evidence type="ECO:0000256" key="10">
    <source>
        <dbReference type="ARBA" id="ARBA00023002"/>
    </source>
</evidence>
<dbReference type="SUPFAM" id="SSF48264">
    <property type="entry name" value="Cytochrome P450"/>
    <property type="match status" value="1"/>
</dbReference>
<organism evidence="17 18">
    <name type="scientific">Folsomia candida</name>
    <name type="common">Springtail</name>
    <dbReference type="NCBI Taxonomy" id="158441"/>
    <lineage>
        <taxon>Eukaryota</taxon>
        <taxon>Metazoa</taxon>
        <taxon>Ecdysozoa</taxon>
        <taxon>Arthropoda</taxon>
        <taxon>Hexapoda</taxon>
        <taxon>Collembola</taxon>
        <taxon>Entomobryomorpha</taxon>
        <taxon>Isotomoidea</taxon>
        <taxon>Isotomidae</taxon>
        <taxon>Proisotominae</taxon>
        <taxon>Folsomia</taxon>
    </lineage>
</organism>
<comment type="subcellular location">
    <subcellularLocation>
        <location evidence="4">Endoplasmic reticulum membrane</location>
        <topology evidence="4">Peripheral membrane protein</topology>
    </subcellularLocation>
    <subcellularLocation>
        <location evidence="3">Microsome membrane</location>
        <topology evidence="3">Peripheral membrane protein</topology>
    </subcellularLocation>
</comment>
<dbReference type="Proteomes" id="UP000198287">
    <property type="component" value="Unassembled WGS sequence"/>
</dbReference>
<evidence type="ECO:0000256" key="4">
    <source>
        <dbReference type="ARBA" id="ARBA00004406"/>
    </source>
</evidence>
<keyword evidence="8" id="KW-0256">Endoplasmic reticulum</keyword>
<dbReference type="GO" id="GO:0006082">
    <property type="term" value="P:organic acid metabolic process"/>
    <property type="evidence" value="ECO:0007669"/>
    <property type="project" value="TreeGrafter"/>
</dbReference>
<comment type="similarity">
    <text evidence="5 15">Belongs to the cytochrome P450 family.</text>
</comment>